<feature type="transmembrane region" description="Helical" evidence="1">
    <location>
        <begin position="326"/>
        <end position="348"/>
    </location>
</feature>
<evidence type="ECO:0000313" key="2">
    <source>
        <dbReference type="EMBL" id="MDP9888228.1"/>
    </source>
</evidence>
<feature type="transmembrane region" description="Helical" evidence="1">
    <location>
        <begin position="296"/>
        <end position="314"/>
    </location>
</feature>
<reference evidence="2 3" key="1">
    <citation type="submission" date="2023-07" db="EMBL/GenBank/DDBJ databases">
        <title>Sorghum-associated microbial communities from plants grown in Nebraska, USA.</title>
        <authorList>
            <person name="Schachtman D."/>
        </authorList>
    </citation>
    <scope>NUCLEOTIDE SEQUENCE [LARGE SCALE GENOMIC DNA]</scope>
    <source>
        <strain evidence="2 3">CC222</strain>
    </source>
</reference>
<feature type="transmembrane region" description="Helical" evidence="1">
    <location>
        <begin position="368"/>
        <end position="394"/>
    </location>
</feature>
<dbReference type="InterPro" id="IPR046671">
    <property type="entry name" value="DUF6541"/>
</dbReference>
<feature type="transmembrane region" description="Helical" evidence="1">
    <location>
        <begin position="36"/>
        <end position="59"/>
    </location>
</feature>
<dbReference type="RefSeq" id="WP_307306814.1">
    <property type="nucleotide sequence ID" value="NZ_JAUSRE010000007.1"/>
</dbReference>
<feature type="transmembrane region" description="Helical" evidence="1">
    <location>
        <begin position="496"/>
        <end position="512"/>
    </location>
</feature>
<keyword evidence="1" id="KW-1133">Transmembrane helix</keyword>
<protein>
    <submittedName>
        <fullName evidence="2">Uncharacterized protein</fullName>
    </submittedName>
</protein>
<feature type="transmembrane region" description="Helical" evidence="1">
    <location>
        <begin position="6"/>
        <end position="29"/>
    </location>
</feature>
<feature type="transmembrane region" description="Helical" evidence="1">
    <location>
        <begin position="441"/>
        <end position="462"/>
    </location>
</feature>
<keyword evidence="1" id="KW-0472">Membrane</keyword>
<organism evidence="2 3">
    <name type="scientific">Pseudarthrobacter enclensis</name>
    <dbReference type="NCBI Taxonomy" id="993070"/>
    <lineage>
        <taxon>Bacteria</taxon>
        <taxon>Bacillati</taxon>
        <taxon>Actinomycetota</taxon>
        <taxon>Actinomycetes</taxon>
        <taxon>Micrococcales</taxon>
        <taxon>Micrococcaceae</taxon>
        <taxon>Pseudarthrobacter</taxon>
    </lineage>
</organism>
<keyword evidence="1" id="KW-0812">Transmembrane</keyword>
<dbReference type="Pfam" id="PF20176">
    <property type="entry name" value="DUF6541"/>
    <property type="match status" value="1"/>
</dbReference>
<evidence type="ECO:0000313" key="3">
    <source>
        <dbReference type="Proteomes" id="UP001226577"/>
    </source>
</evidence>
<feature type="transmembrane region" description="Helical" evidence="1">
    <location>
        <begin position="104"/>
        <end position="123"/>
    </location>
</feature>
<name>A0ABT9RSK6_9MICC</name>
<feature type="transmembrane region" description="Helical" evidence="1">
    <location>
        <begin position="65"/>
        <end position="84"/>
    </location>
</feature>
<gene>
    <name evidence="2" type="ORF">J2X98_001815</name>
</gene>
<dbReference type="EMBL" id="JAUSRE010000007">
    <property type="protein sequence ID" value="MDP9888228.1"/>
    <property type="molecule type" value="Genomic_DNA"/>
</dbReference>
<keyword evidence="3" id="KW-1185">Reference proteome</keyword>
<feature type="transmembrane region" description="Helical" evidence="1">
    <location>
        <begin position="401"/>
        <end position="421"/>
    </location>
</feature>
<feature type="transmembrane region" description="Helical" evidence="1">
    <location>
        <begin position="185"/>
        <end position="207"/>
    </location>
</feature>
<comment type="caution">
    <text evidence="2">The sequence shown here is derived from an EMBL/GenBank/DDBJ whole genome shotgun (WGS) entry which is preliminary data.</text>
</comment>
<sequence length="679" mass="72510">MLTWLPAVPSLLVAFAVVFVPGVLVGLGLRLRGITLYALAPLFTTTVVAVGPVLFQLLGLRWDKTGFIVAALVFAAASAVVGRLAGRASSDFRGGYPGRIRTDIIGLALGALVASIQFMRMFGQPQHISQTADNIFHLNAIRYIVETGFASSLQLGGMTGIPFYPAAWHTLGALIVEFAGVSVPVAVSSLCIVTAAAVWPAAVLLLARQVCPRSPRVGILAGLVAASFPAQPILLAMWGVLYPNLYSTALLPLALALVVRMLGFSSDLKGEFEGLALLCLIIGAPGLALAHPGAVMALIAMGWPLVIMAHRRAARRFLAGMPEKRARTIVVVVLVLAGAATVALWGALRPEAVDSIGPPVQSLAQSLGQIFLAAPMGGAVGLFIAGGLLGGLVLVTRVAPLRWLLALFVVTAFLFVAVSSFDRVPFREYITGVWYNDAFRVAALLPVVMAPIVLVGFDWFLVRAGRVVDTFLHSGHIERRFARLAALARPIQSSRVSVQSVVLIVFVFLFAAEGQLGNMRAAVWDAQNGYNQTNQSELLSTDEEHLLMRVAEHVPKDAVIAGNPWTGASLVYAYTGRRTPELHTLSTVSDDMRMVDGKLRDARWDPQVCPAVDRLKVGYVLDFGTREFRNFRHEAYDGLLGLDTAGVAHVIDQEGSARLLKLDVCGGAAVPTANKEQGQ</sequence>
<feature type="transmembrane region" description="Helical" evidence="1">
    <location>
        <begin position="219"/>
        <end position="239"/>
    </location>
</feature>
<accession>A0ABT9RSK6</accession>
<proteinExistence type="predicted"/>
<dbReference type="Proteomes" id="UP001226577">
    <property type="component" value="Unassembled WGS sequence"/>
</dbReference>
<evidence type="ECO:0000256" key="1">
    <source>
        <dbReference type="SAM" id="Phobius"/>
    </source>
</evidence>